<dbReference type="InterPro" id="IPR026147">
    <property type="entry name" value="Rab3GAP1_conserved"/>
</dbReference>
<evidence type="ECO:0000313" key="3">
    <source>
        <dbReference type="EMBL" id="PIN12906.1"/>
    </source>
</evidence>
<feature type="compositionally biased region" description="Basic and acidic residues" evidence="1">
    <location>
        <begin position="107"/>
        <end position="119"/>
    </location>
</feature>
<dbReference type="STRING" id="429701.A0A2G9H5W0"/>
<keyword evidence="4" id="KW-1185">Reference proteome</keyword>
<evidence type="ECO:0000256" key="1">
    <source>
        <dbReference type="SAM" id="MobiDB-lite"/>
    </source>
</evidence>
<feature type="region of interest" description="Disordered" evidence="1">
    <location>
        <begin position="107"/>
        <end position="179"/>
    </location>
</feature>
<feature type="region of interest" description="Disordered" evidence="1">
    <location>
        <begin position="711"/>
        <end position="766"/>
    </location>
</feature>
<feature type="compositionally biased region" description="Basic and acidic residues" evidence="1">
    <location>
        <begin position="170"/>
        <end position="179"/>
    </location>
</feature>
<dbReference type="Proteomes" id="UP000231279">
    <property type="component" value="Unassembled WGS sequence"/>
</dbReference>
<dbReference type="PANTHER" id="PTHR21422">
    <property type="entry name" value="RAB3 GTPASE-ACTIVATING PROTEIN CATALYTIC SUBUNIT"/>
    <property type="match status" value="1"/>
</dbReference>
<dbReference type="InterPro" id="IPR045700">
    <property type="entry name" value="Rab3GAP1"/>
</dbReference>
<feature type="compositionally biased region" description="Basic and acidic residues" evidence="1">
    <location>
        <begin position="154"/>
        <end position="163"/>
    </location>
</feature>
<evidence type="ECO:0000259" key="2">
    <source>
        <dbReference type="Pfam" id="PF13890"/>
    </source>
</evidence>
<sequence length="766" mass="85276">MGKLKFYWYISILRVFRSYSSPLLWNRGAFQSTDSKLPLFLDFLIPPISGAALCDHGVNCVIRTSYRYICLIFAPPALEMEATFVSRARTAINSAAAKAEKVFTDMKKSDSITHRDLDKQSPSTSTPESPKSADEPQDFHEVKSKRLRPRPIKTKQDWHERLKNIRIGKRGPEDSEKPDNSVMAYAIFDDNLYLMGEREFSHSKESEDGVLMEGSKDMNTDIIPSSVIVKQLAVAVEAGLNYNSMKDLLISSRGSSPIREKASLSFSAMKSLVLREKEDKLASEFGADEKVLFVINVLLNQNAEGHFAGRTVSGLEAQINATSLLKDIHGAPVESFVVKLSEAVGCLKTLRKMASFWSRVVAELRRLWHEEQYIPGIPQDDKPDLNSCLLYQQLQVINCCISRKRRHAAAVESLESVTLQASSNAEGSTASDGTLPLDPCFYARTKSGELVLRLGADRVCDNLTMLETGEPVYSPVLQEPPLLTEDLIKETEEFVLRTGSVGAGCSQLLSDMQAFKAANPGCILEDFVRWHSPPDWMENDTNSDLDDTSDGGDISSVKGQLSRRMQKEGNLWRELWETSKPVPAVRQSPLYDEELAVEGILEFLEVMSPSELFKQLFIAVLGSGLVIAEATLSTNSSLSNFFNECKNYIVVTCQGSAWIEKLDDICQVYETVETMLLNKDEVVNIGVQPDETTAAGEMRNRFKRLSLIFGGKNRSSSKTPSKDSKNIEESPLRQPFSSIFSKKPPKPMASPSDKPSGSVEHEWTIL</sequence>
<reference evidence="4" key="1">
    <citation type="journal article" date="2018" name="Gigascience">
        <title>Genome assembly of the Pink Ipe (Handroanthus impetiginosus, Bignoniaceae), a highly valued, ecologically keystone Neotropical timber forest tree.</title>
        <authorList>
            <person name="Silva-Junior O.B."/>
            <person name="Grattapaglia D."/>
            <person name="Novaes E."/>
            <person name="Collevatti R.G."/>
        </authorList>
    </citation>
    <scope>NUCLEOTIDE SEQUENCE [LARGE SCALE GENOMIC DNA]</scope>
    <source>
        <strain evidence="4">cv. UFG-1</strain>
    </source>
</reference>
<feature type="domain" description="Rab3GAP catalytic subunit conserved" evidence="2">
    <location>
        <begin position="453"/>
        <end position="605"/>
    </location>
</feature>
<dbReference type="EMBL" id="NKXS01002594">
    <property type="protein sequence ID" value="PIN12906.1"/>
    <property type="molecule type" value="Genomic_DNA"/>
</dbReference>
<dbReference type="PANTHER" id="PTHR21422:SF10">
    <property type="entry name" value="RAB3 GTPASE-ACTIVATING PROTEIN CATALYTIC SUBUNIT"/>
    <property type="match status" value="1"/>
</dbReference>
<dbReference type="AlphaFoldDB" id="A0A2G9H5W0"/>
<feature type="compositionally biased region" description="Basic and acidic residues" evidence="1">
    <location>
        <begin position="720"/>
        <end position="731"/>
    </location>
</feature>
<name>A0A2G9H5W0_9LAMI</name>
<feature type="compositionally biased region" description="Basic and acidic residues" evidence="1">
    <location>
        <begin position="131"/>
        <end position="144"/>
    </location>
</feature>
<gene>
    <name evidence="3" type="ORF">CDL12_14481</name>
</gene>
<dbReference type="GO" id="GO:0005096">
    <property type="term" value="F:GTPase activator activity"/>
    <property type="evidence" value="ECO:0007669"/>
    <property type="project" value="InterPro"/>
</dbReference>
<evidence type="ECO:0000313" key="4">
    <source>
        <dbReference type="Proteomes" id="UP000231279"/>
    </source>
</evidence>
<protein>
    <recommendedName>
        <fullName evidence="2">Rab3GAP catalytic subunit conserved domain-containing protein</fullName>
    </recommendedName>
</protein>
<accession>A0A2G9H5W0</accession>
<comment type="caution">
    <text evidence="3">The sequence shown here is derived from an EMBL/GenBank/DDBJ whole genome shotgun (WGS) entry which is preliminary data.</text>
</comment>
<dbReference type="OrthoDB" id="5391403at2759"/>
<feature type="compositionally biased region" description="Low complexity" evidence="1">
    <location>
        <begin position="121"/>
        <end position="130"/>
    </location>
</feature>
<organism evidence="3 4">
    <name type="scientific">Handroanthus impetiginosus</name>
    <dbReference type="NCBI Taxonomy" id="429701"/>
    <lineage>
        <taxon>Eukaryota</taxon>
        <taxon>Viridiplantae</taxon>
        <taxon>Streptophyta</taxon>
        <taxon>Embryophyta</taxon>
        <taxon>Tracheophyta</taxon>
        <taxon>Spermatophyta</taxon>
        <taxon>Magnoliopsida</taxon>
        <taxon>eudicotyledons</taxon>
        <taxon>Gunneridae</taxon>
        <taxon>Pentapetalae</taxon>
        <taxon>asterids</taxon>
        <taxon>lamiids</taxon>
        <taxon>Lamiales</taxon>
        <taxon>Bignoniaceae</taxon>
        <taxon>Crescentiina</taxon>
        <taxon>Tabebuia alliance</taxon>
        <taxon>Handroanthus</taxon>
    </lineage>
</organism>
<dbReference type="Pfam" id="PF13890">
    <property type="entry name" value="Rab3-GTPase_cat"/>
    <property type="match status" value="1"/>
</dbReference>
<proteinExistence type="predicted"/>